<keyword evidence="1 3" id="KW-0808">Transferase</keyword>
<dbReference type="GO" id="GO:0016740">
    <property type="term" value="F:transferase activity"/>
    <property type="evidence" value="ECO:0007669"/>
    <property type="project" value="UniProtKB-KW"/>
</dbReference>
<dbReference type="InterPro" id="IPR003673">
    <property type="entry name" value="CoA-Trfase_fam_III"/>
</dbReference>
<evidence type="ECO:0000313" key="3">
    <source>
        <dbReference type="EMBL" id="WRL66766.1"/>
    </source>
</evidence>
<dbReference type="EMBL" id="CP141261">
    <property type="protein sequence ID" value="WRL66766.1"/>
    <property type="molecule type" value="Genomic_DNA"/>
</dbReference>
<reference evidence="3 4" key="1">
    <citation type="submission" date="2023-12" db="EMBL/GenBank/DDBJ databases">
        <title>Blastococcus brunescens sp. nov., an actonobacterium isolated from sandstone collected in sahara desert.</title>
        <authorList>
            <person name="Gtari M."/>
            <person name="Ghodhbane F."/>
        </authorList>
    </citation>
    <scope>NUCLEOTIDE SEQUENCE [LARGE SCALE GENOMIC DNA]</scope>
    <source>
        <strain evidence="3 4">BMG 8361</strain>
    </source>
</reference>
<dbReference type="InterPro" id="IPR050483">
    <property type="entry name" value="CoA-transferase_III_domain"/>
</dbReference>
<dbReference type="Gene3D" id="3.40.50.11890">
    <property type="match status" value="1"/>
</dbReference>
<dbReference type="SUPFAM" id="SSF89796">
    <property type="entry name" value="CoA-transferase family III (CaiB/BaiF)"/>
    <property type="match status" value="1"/>
</dbReference>
<dbReference type="PANTHER" id="PTHR48207:SF3">
    <property type="entry name" value="SUCCINATE--HYDROXYMETHYLGLUTARATE COA-TRANSFERASE"/>
    <property type="match status" value="1"/>
</dbReference>
<name>A0ABZ1BAC4_9ACTN</name>
<dbReference type="PANTHER" id="PTHR48207">
    <property type="entry name" value="SUCCINATE--HYDROXYMETHYLGLUTARATE COA-TRANSFERASE"/>
    <property type="match status" value="1"/>
</dbReference>
<evidence type="ECO:0000313" key="4">
    <source>
        <dbReference type="Proteomes" id="UP001324287"/>
    </source>
</evidence>
<sequence length="593" mass="62386">MSAGRPLSGMVVVDLTNALAGPYATLLLAGLGARVVKVENPHRGGDPARNNSPYITDEGLAVRRSAPQDMSVSMLVRGRGKESVTLDLRDPRGREVLADLVRQADILVENYSAGVTARLGIDPGWAHGIKPRLVYTSISGFGADGGPGTGKAMDTIVQALSGVMMTSGAPGDPPVRLGLPIADLLAPLYGVIGTVSAVVQAQRTGVGQHVDVSMLGALTSLVACEPFDAFEQIGLPLRTGATVPRLAPFGTFQAKDGWFALCAPVDPFAHGLLRAIGRPDLVEDERFAGRDGRVAHADELHGLISDWAAGRPVADVVAVLDAHGAPAAEVRDPSAAVRDPLVLARGEVVRLDDPGDGGAELYGTGVPIVFGGRPSGFAGPAPQLGEHSRSVLRELCGYDEERIDALVAAGWSEVRASDRLAELYAGRPEHLRALAAEGRPVVGVVGADVPAELVEASGAVPYRLHGSPDLVSDEARAILGAALDPVAHSVLTRLLDGSLAFLTGLVVSRDAQSSLQLFYALRELRRIEPARPFRRSSCWTCCTCRRRTRRATTRCGSGSSPISWRAGPGRRRRPSGWPRPSARWGGCAPSCAR</sequence>
<dbReference type="InterPro" id="IPR044855">
    <property type="entry name" value="CoA-Trfase_III_dom3_sf"/>
</dbReference>
<dbReference type="Gene3D" id="3.30.1540.10">
    <property type="entry name" value="formyl-coa transferase, domain 3"/>
    <property type="match status" value="1"/>
</dbReference>
<evidence type="ECO:0000256" key="2">
    <source>
        <dbReference type="SAM" id="MobiDB-lite"/>
    </source>
</evidence>
<dbReference type="Proteomes" id="UP001324287">
    <property type="component" value="Chromosome"/>
</dbReference>
<keyword evidence="4" id="KW-1185">Reference proteome</keyword>
<dbReference type="InterPro" id="IPR023606">
    <property type="entry name" value="CoA-Trfase_III_dom_1_sf"/>
</dbReference>
<proteinExistence type="predicted"/>
<protein>
    <submittedName>
        <fullName evidence="3">CoA transferase</fullName>
    </submittedName>
</protein>
<feature type="compositionally biased region" description="Low complexity" evidence="2">
    <location>
        <begin position="553"/>
        <end position="567"/>
    </location>
</feature>
<dbReference type="Gene3D" id="3.40.50.10540">
    <property type="entry name" value="Crotonobetainyl-coa:carnitine coa-transferase, domain 1"/>
    <property type="match status" value="1"/>
</dbReference>
<dbReference type="Pfam" id="PF02515">
    <property type="entry name" value="CoA_transf_3"/>
    <property type="match status" value="1"/>
</dbReference>
<accession>A0ABZ1BAC4</accession>
<organism evidence="3 4">
    <name type="scientific">Blastococcus brunescens</name>
    <dbReference type="NCBI Taxonomy" id="1564165"/>
    <lineage>
        <taxon>Bacteria</taxon>
        <taxon>Bacillati</taxon>
        <taxon>Actinomycetota</taxon>
        <taxon>Actinomycetes</taxon>
        <taxon>Geodermatophilales</taxon>
        <taxon>Geodermatophilaceae</taxon>
        <taxon>Blastococcus</taxon>
    </lineage>
</organism>
<feature type="region of interest" description="Disordered" evidence="2">
    <location>
        <begin position="553"/>
        <end position="593"/>
    </location>
</feature>
<gene>
    <name evidence="3" type="ORF">U6N30_16115</name>
</gene>
<evidence type="ECO:0000256" key="1">
    <source>
        <dbReference type="ARBA" id="ARBA00022679"/>
    </source>
</evidence>
<feature type="compositionally biased region" description="Low complexity" evidence="2">
    <location>
        <begin position="575"/>
        <end position="584"/>
    </location>
</feature>